<evidence type="ECO:0000256" key="1">
    <source>
        <dbReference type="ARBA" id="ARBA00022737"/>
    </source>
</evidence>
<evidence type="ECO:0000313" key="4">
    <source>
        <dbReference type="EMBL" id="KAI1860152.1"/>
    </source>
</evidence>
<comment type="caution">
    <text evidence="4">The sequence shown here is derived from an EMBL/GenBank/DDBJ whole genome shotgun (WGS) entry which is preliminary data.</text>
</comment>
<sequence length="1354" mass="153063">MSHEAADHVFREAALQFRGSLSPHESAEFTEFSSAEDMLRELKPRVVTYRNKTKMLASNFSTFFDKLLVMLETISNRLPGYAEYYERLNRRKALWSKDTGLIQSSDATIPKFESNRVVRVISYIYKDIIQFCQEACQVFGTKKRGMRYELSAIANIFWKPFDVRFGNILERIDTHQALFLGEMQLEESKFSEFQYQKSQQDSDKTTDAISQIQTQISQLKQTILGQEDFLRDRFEHISEAMETLRAGKNHDDSYSGQRPSVFDTTFRHITKWVRATDFSRELRKAQEIRLHETGKWFLDSPYYKSFKATEIEGSAADFRPPDQQLVFVKAKPGYGKTVLSSLIIDDLANTFGDSDQILGGSFTTPPVLYYHFTSEKPEECIPSSGLRACLHQFIHRHRSTADVLDAISIIAGSDGSGLTRAADEEVAQCLLLLLANINQVFLVFDGVDECTDPAVFFKAIRDVCSHTGAKALLLGRPNIEPPRSVKPLMVVSLESWRNSTDIRAYLQPEVDCLFPNGLFPNNSNLDDIVTTLSTRAQGMFLWAKLIIRYLSNTWLSPRERINAIFNDAILDELDNLYGEILSVLERADPTQVNKARRVFQAMVVARAPLTLQELRHIVAINPGQVTREDDFIVDFEQCLPVMCGALVEYASNESVSFIHSSLRDYLLLGRQSRHSIFGLTRQSSWLMLTTVCLSYLTYDIPRGPITTTPYTAEQRALVSKTFPLLQFAVAQSNRYDRDIFDVDMGSSGDEDDRKFEGLLSVLTHWIEERRAVTAWIEASFSYWQLPSIQPLISMIELSQKMYSSIRLQVDSVISSLSQLEQDLAQLRDEWTGVLLEEPSAMWTSTVTAFAKSSYWTHQNDTSIKPLGNHSSTCSDSQRGSGEESRMILIKSQTSSDRLFNASIYVKPSRQYIDAVEESQRPKPENPLLHKQSRTGFESLCNDWKVNYQIKNIKSVVVPYTIEVDLPTEDVLEILRVPMKLDINLDKQDAASSWRFTFPVSISPDLSHVLVLRTLITLQPMAEPDKSDYLEMKSFSLQRLKQEGSLKSESLYSNTFSPTLDAIGLLEKRETTKGAKPGNMYFVDISQWEARNFQVMKHIASCSTRLVRALRLRAGVVPRYGVTEKVQWLTHNFGAAGAAGNRKASDGGDLPSVGTDVIFLENLPDELERNIQMTESNTVQSQVIPSQQRKTLVQRGDQFNIFPVTQTGKTGQVVAIESLDGKQAQFGHVPSLRNGERTSLTMLPFGDTIAIVWDKISQPSYSITDSLSPHLPCVVERTLQSMKRLTPRSSTMVELLTAESQIRGDSSYSSGTRPEDMAATQESSGWFGQSPRGNKRASSEHVHGGEEKKTRVHSD</sequence>
<dbReference type="InterPro" id="IPR056884">
    <property type="entry name" value="NPHP3-like_N"/>
</dbReference>
<dbReference type="Pfam" id="PF24883">
    <property type="entry name" value="NPHP3_N"/>
    <property type="match status" value="1"/>
</dbReference>
<feature type="region of interest" description="Disordered" evidence="2">
    <location>
        <begin position="1300"/>
        <end position="1354"/>
    </location>
</feature>
<dbReference type="PANTHER" id="PTHR10039:SF15">
    <property type="entry name" value="NACHT DOMAIN-CONTAINING PROTEIN"/>
    <property type="match status" value="1"/>
</dbReference>
<organism evidence="4 5">
    <name type="scientific">Neoarthrinium moseri</name>
    <dbReference type="NCBI Taxonomy" id="1658444"/>
    <lineage>
        <taxon>Eukaryota</taxon>
        <taxon>Fungi</taxon>
        <taxon>Dikarya</taxon>
        <taxon>Ascomycota</taxon>
        <taxon>Pezizomycotina</taxon>
        <taxon>Sordariomycetes</taxon>
        <taxon>Xylariomycetidae</taxon>
        <taxon>Amphisphaeriales</taxon>
        <taxon>Apiosporaceae</taxon>
        <taxon>Neoarthrinium</taxon>
    </lineage>
</organism>
<evidence type="ECO:0000256" key="2">
    <source>
        <dbReference type="SAM" id="MobiDB-lite"/>
    </source>
</evidence>
<evidence type="ECO:0000259" key="3">
    <source>
        <dbReference type="Pfam" id="PF24883"/>
    </source>
</evidence>
<protein>
    <recommendedName>
        <fullName evidence="3">Nephrocystin 3-like N-terminal domain-containing protein</fullName>
    </recommendedName>
</protein>
<feature type="domain" description="Nephrocystin 3-like N-terminal" evidence="3">
    <location>
        <begin position="293"/>
        <end position="469"/>
    </location>
</feature>
<proteinExistence type="predicted"/>
<dbReference type="PANTHER" id="PTHR10039">
    <property type="entry name" value="AMELOGENIN"/>
    <property type="match status" value="1"/>
</dbReference>
<gene>
    <name evidence="4" type="ORF">JX265_010076</name>
</gene>
<accession>A0A9P9WF64</accession>
<reference evidence="4" key="1">
    <citation type="submission" date="2021-03" db="EMBL/GenBank/DDBJ databases">
        <title>Revisited historic fungal species revealed as producer of novel bioactive compounds through whole genome sequencing and comparative genomics.</title>
        <authorList>
            <person name="Vignolle G.A."/>
            <person name="Hochenegger N."/>
            <person name="Mach R.L."/>
            <person name="Mach-Aigner A.R."/>
            <person name="Javad Rahimi M."/>
            <person name="Salim K.A."/>
            <person name="Chan C.M."/>
            <person name="Lim L.B.L."/>
            <person name="Cai F."/>
            <person name="Druzhinina I.S."/>
            <person name="U'Ren J.M."/>
            <person name="Derntl C."/>
        </authorList>
    </citation>
    <scope>NUCLEOTIDE SEQUENCE</scope>
    <source>
        <strain evidence="4">TUCIM 5799</strain>
    </source>
</reference>
<feature type="compositionally biased region" description="Polar residues" evidence="2">
    <location>
        <begin position="865"/>
        <end position="879"/>
    </location>
</feature>
<keyword evidence="5" id="KW-1185">Reference proteome</keyword>
<dbReference type="EMBL" id="JAFIMR010000032">
    <property type="protein sequence ID" value="KAI1860152.1"/>
    <property type="molecule type" value="Genomic_DNA"/>
</dbReference>
<dbReference type="Proteomes" id="UP000829685">
    <property type="component" value="Unassembled WGS sequence"/>
</dbReference>
<name>A0A9P9WF64_9PEZI</name>
<feature type="compositionally biased region" description="Polar residues" evidence="2">
    <location>
        <begin position="1300"/>
        <end position="1311"/>
    </location>
</feature>
<keyword evidence="1" id="KW-0677">Repeat</keyword>
<evidence type="ECO:0000313" key="5">
    <source>
        <dbReference type="Proteomes" id="UP000829685"/>
    </source>
</evidence>
<feature type="region of interest" description="Disordered" evidence="2">
    <location>
        <begin position="865"/>
        <end position="884"/>
    </location>
</feature>
<feature type="compositionally biased region" description="Basic and acidic residues" evidence="2">
    <location>
        <begin position="1336"/>
        <end position="1354"/>
    </location>
</feature>